<gene>
    <name evidence="11" type="ORF">SCLCIDRAFT_1207797</name>
</gene>
<keyword evidence="9" id="KW-0732">Signal</keyword>
<evidence type="ECO:0000256" key="3">
    <source>
        <dbReference type="ARBA" id="ARBA00023024"/>
    </source>
</evidence>
<dbReference type="InterPro" id="IPR017853">
    <property type="entry name" value="GH"/>
</dbReference>
<comment type="catalytic activity">
    <reaction evidence="1">
        <text>Random endo-hydrolysis of N-acetyl-beta-D-glucosaminide (1-&gt;4)-beta-linkages in chitin and chitodextrins.</text>
        <dbReference type="EC" id="3.2.1.14"/>
    </reaction>
</comment>
<evidence type="ECO:0000313" key="12">
    <source>
        <dbReference type="Proteomes" id="UP000053989"/>
    </source>
</evidence>
<dbReference type="GO" id="GO:0005576">
    <property type="term" value="C:extracellular region"/>
    <property type="evidence" value="ECO:0007669"/>
    <property type="project" value="TreeGrafter"/>
</dbReference>
<evidence type="ECO:0000256" key="5">
    <source>
        <dbReference type="ARBA" id="ARBA00023295"/>
    </source>
</evidence>
<dbReference type="SUPFAM" id="SSF51445">
    <property type="entry name" value="(Trans)glycosidases"/>
    <property type="match status" value="1"/>
</dbReference>
<dbReference type="GO" id="GO:0008843">
    <property type="term" value="F:endochitinase activity"/>
    <property type="evidence" value="ECO:0007669"/>
    <property type="project" value="UniProtKB-EC"/>
</dbReference>
<dbReference type="InterPro" id="IPR001223">
    <property type="entry name" value="Glyco_hydro18_cat"/>
</dbReference>
<dbReference type="PANTHER" id="PTHR11177">
    <property type="entry name" value="CHITINASE"/>
    <property type="match status" value="1"/>
</dbReference>
<keyword evidence="3" id="KW-0146">Chitin degradation</keyword>
<dbReference type="Pfam" id="PF00704">
    <property type="entry name" value="Glyco_hydro_18"/>
    <property type="match status" value="1"/>
</dbReference>
<dbReference type="InterPro" id="IPR011583">
    <property type="entry name" value="Chitinase_II/V-like_cat"/>
</dbReference>
<evidence type="ECO:0000256" key="7">
    <source>
        <dbReference type="RuleBase" id="RU000489"/>
    </source>
</evidence>
<evidence type="ECO:0000256" key="6">
    <source>
        <dbReference type="ARBA" id="ARBA00023326"/>
    </source>
</evidence>
<dbReference type="GO" id="GO:0000272">
    <property type="term" value="P:polysaccharide catabolic process"/>
    <property type="evidence" value="ECO:0007669"/>
    <property type="project" value="UniProtKB-KW"/>
</dbReference>
<evidence type="ECO:0000259" key="10">
    <source>
        <dbReference type="PROSITE" id="PS51910"/>
    </source>
</evidence>
<evidence type="ECO:0000256" key="4">
    <source>
        <dbReference type="ARBA" id="ARBA00023277"/>
    </source>
</evidence>
<evidence type="ECO:0000256" key="2">
    <source>
        <dbReference type="ARBA" id="ARBA00022801"/>
    </source>
</evidence>
<dbReference type="Gene3D" id="3.20.20.80">
    <property type="entry name" value="Glycosidases"/>
    <property type="match status" value="1"/>
</dbReference>
<sequence>MKLPRGLSLLTILPLALASPPSSITSRSLASGSPISMGWFADWRVNFTVSDINWTGYSAMAFFAAQPDDNLNVILTGNNAESMLVQFVSTAHAHNVKALLTIGGWDGSTYWSSSVATTQNRSTFANNIVQFAHRYNLDGIDLDWEYPGKPGMDCNIFSPNDAANYLEFITELYQLVVPNLSLSAAVPPYTYTDATNTPISGFAEQLDWIEIMAYDIFGSWSKVTGPNAPLNDACSPYRNGSAVSAVAAWTNVGFSADQIVLGVPSYGRGYFVPPSTAAPNGNQLEIYTPFNAIPQGDPWNNASPDIAGACAQSEAPTGSGVFEFWALIGYGYLNSNGSVAPGMLSTFDQCSQTPFVYNSSTEILISYDDPQSFTAKGQYIAQAGLRGFSLYEVGGDHNGLLVNAISKAMS</sequence>
<dbReference type="InterPro" id="IPR029070">
    <property type="entry name" value="Chitinase_insertion_sf"/>
</dbReference>
<keyword evidence="5 7" id="KW-0326">Glycosidase</keyword>
<evidence type="ECO:0000313" key="11">
    <source>
        <dbReference type="EMBL" id="KIM69390.1"/>
    </source>
</evidence>
<dbReference type="OrthoDB" id="73875at2759"/>
<feature type="chain" id="PRO_5002163826" evidence="9">
    <location>
        <begin position="19"/>
        <end position="410"/>
    </location>
</feature>
<name>A0A0C3E9G2_9AGAM</name>
<dbReference type="HOGENOM" id="CLU_002833_6_1_1"/>
<dbReference type="Gene3D" id="3.10.50.10">
    <property type="match status" value="1"/>
</dbReference>
<dbReference type="InParanoid" id="A0A0C3E9G2"/>
<keyword evidence="12" id="KW-1185">Reference proteome</keyword>
<evidence type="ECO:0000256" key="1">
    <source>
        <dbReference type="ARBA" id="ARBA00000822"/>
    </source>
</evidence>
<dbReference type="PROSITE" id="PS51910">
    <property type="entry name" value="GH18_2"/>
    <property type="match status" value="1"/>
</dbReference>
<accession>A0A0C3E9G2</accession>
<dbReference type="SMART" id="SM00636">
    <property type="entry name" value="Glyco_18"/>
    <property type="match status" value="1"/>
</dbReference>
<dbReference type="Proteomes" id="UP000053989">
    <property type="component" value="Unassembled WGS sequence"/>
</dbReference>
<keyword evidence="2 7" id="KW-0378">Hydrolase</keyword>
<dbReference type="PANTHER" id="PTHR11177:SF392">
    <property type="entry name" value="HAP41P"/>
    <property type="match status" value="1"/>
</dbReference>
<reference evidence="12" key="2">
    <citation type="submission" date="2015-01" db="EMBL/GenBank/DDBJ databases">
        <title>Evolutionary Origins and Diversification of the Mycorrhizal Mutualists.</title>
        <authorList>
            <consortium name="DOE Joint Genome Institute"/>
            <consortium name="Mycorrhizal Genomics Consortium"/>
            <person name="Kohler A."/>
            <person name="Kuo A."/>
            <person name="Nagy L.G."/>
            <person name="Floudas D."/>
            <person name="Copeland A."/>
            <person name="Barry K.W."/>
            <person name="Cichocki N."/>
            <person name="Veneault-Fourrey C."/>
            <person name="LaButti K."/>
            <person name="Lindquist E.A."/>
            <person name="Lipzen A."/>
            <person name="Lundell T."/>
            <person name="Morin E."/>
            <person name="Murat C."/>
            <person name="Riley R."/>
            <person name="Ohm R."/>
            <person name="Sun H."/>
            <person name="Tunlid A."/>
            <person name="Henrissat B."/>
            <person name="Grigoriev I.V."/>
            <person name="Hibbett D.S."/>
            <person name="Martin F."/>
        </authorList>
    </citation>
    <scope>NUCLEOTIDE SEQUENCE [LARGE SCALE GENOMIC DNA]</scope>
    <source>
        <strain evidence="12">Foug A</strain>
    </source>
</reference>
<feature type="signal peptide" evidence="9">
    <location>
        <begin position="1"/>
        <end position="18"/>
    </location>
</feature>
<dbReference type="GO" id="GO:0008061">
    <property type="term" value="F:chitin binding"/>
    <property type="evidence" value="ECO:0007669"/>
    <property type="project" value="InterPro"/>
</dbReference>
<comment type="similarity">
    <text evidence="8">Belongs to the glycosyl hydrolase 18 family.</text>
</comment>
<organism evidence="11 12">
    <name type="scientific">Scleroderma citrinum Foug A</name>
    <dbReference type="NCBI Taxonomy" id="1036808"/>
    <lineage>
        <taxon>Eukaryota</taxon>
        <taxon>Fungi</taxon>
        <taxon>Dikarya</taxon>
        <taxon>Basidiomycota</taxon>
        <taxon>Agaricomycotina</taxon>
        <taxon>Agaricomycetes</taxon>
        <taxon>Agaricomycetidae</taxon>
        <taxon>Boletales</taxon>
        <taxon>Sclerodermatineae</taxon>
        <taxon>Sclerodermataceae</taxon>
        <taxon>Scleroderma</taxon>
    </lineage>
</organism>
<dbReference type="PROSITE" id="PS01095">
    <property type="entry name" value="GH18_1"/>
    <property type="match status" value="1"/>
</dbReference>
<reference evidence="11 12" key="1">
    <citation type="submission" date="2014-04" db="EMBL/GenBank/DDBJ databases">
        <authorList>
            <consortium name="DOE Joint Genome Institute"/>
            <person name="Kuo A."/>
            <person name="Kohler A."/>
            <person name="Nagy L.G."/>
            <person name="Floudas D."/>
            <person name="Copeland A."/>
            <person name="Barry K.W."/>
            <person name="Cichocki N."/>
            <person name="Veneault-Fourrey C."/>
            <person name="LaButti K."/>
            <person name="Lindquist E.A."/>
            <person name="Lipzen A."/>
            <person name="Lundell T."/>
            <person name="Morin E."/>
            <person name="Murat C."/>
            <person name="Sun H."/>
            <person name="Tunlid A."/>
            <person name="Henrissat B."/>
            <person name="Grigoriev I.V."/>
            <person name="Hibbett D.S."/>
            <person name="Martin F."/>
            <person name="Nordberg H.P."/>
            <person name="Cantor M.N."/>
            <person name="Hua S.X."/>
        </authorList>
    </citation>
    <scope>NUCLEOTIDE SEQUENCE [LARGE SCALE GENOMIC DNA]</scope>
    <source>
        <strain evidence="11 12">Foug A</strain>
    </source>
</reference>
<protein>
    <submittedName>
        <fullName evidence="11">Glycoside hydrolase family 18 protein</fullName>
    </submittedName>
</protein>
<dbReference type="InterPro" id="IPR001579">
    <property type="entry name" value="Glyco_hydro_18_chit_AS"/>
</dbReference>
<keyword evidence="4" id="KW-0119">Carbohydrate metabolism</keyword>
<evidence type="ECO:0000256" key="8">
    <source>
        <dbReference type="RuleBase" id="RU004453"/>
    </source>
</evidence>
<dbReference type="EMBL" id="KN822006">
    <property type="protein sequence ID" value="KIM69390.1"/>
    <property type="molecule type" value="Genomic_DNA"/>
</dbReference>
<dbReference type="AlphaFoldDB" id="A0A0C3E9G2"/>
<dbReference type="InterPro" id="IPR050314">
    <property type="entry name" value="Glycosyl_Hydrlase_18"/>
</dbReference>
<evidence type="ECO:0000256" key="9">
    <source>
        <dbReference type="SAM" id="SignalP"/>
    </source>
</evidence>
<dbReference type="STRING" id="1036808.A0A0C3E9G2"/>
<proteinExistence type="inferred from homology"/>
<feature type="domain" description="GH18" evidence="10">
    <location>
        <begin position="34"/>
        <end position="410"/>
    </location>
</feature>
<dbReference type="GO" id="GO:0006032">
    <property type="term" value="P:chitin catabolic process"/>
    <property type="evidence" value="ECO:0007669"/>
    <property type="project" value="UniProtKB-KW"/>
</dbReference>
<keyword evidence="6" id="KW-0624">Polysaccharide degradation</keyword>